<dbReference type="Proteomes" id="UP000292695">
    <property type="component" value="Unassembled WGS sequence"/>
</dbReference>
<organism evidence="5 6">
    <name type="scientific">Kribbella sindirgiensis</name>
    <dbReference type="NCBI Taxonomy" id="1124744"/>
    <lineage>
        <taxon>Bacteria</taxon>
        <taxon>Bacillati</taxon>
        <taxon>Actinomycetota</taxon>
        <taxon>Actinomycetes</taxon>
        <taxon>Propionibacteriales</taxon>
        <taxon>Kribbellaceae</taxon>
        <taxon>Kribbella</taxon>
    </lineage>
</organism>
<feature type="region of interest" description="Disordered" evidence="1">
    <location>
        <begin position="72"/>
        <end position="91"/>
    </location>
</feature>
<dbReference type="AlphaFoldDB" id="A0A4R0HX84"/>
<evidence type="ECO:0000313" key="6">
    <source>
        <dbReference type="Proteomes" id="UP000292695"/>
    </source>
</evidence>
<comment type="caution">
    <text evidence="5">The sequence shown here is derived from an EMBL/GenBank/DDBJ whole genome shotgun (WGS) entry which is preliminary data.</text>
</comment>
<dbReference type="EMBL" id="SJKA01000030">
    <property type="protein sequence ID" value="TCC16066.1"/>
    <property type="molecule type" value="Genomic_DNA"/>
</dbReference>
<keyword evidence="2" id="KW-0812">Transmembrane</keyword>
<evidence type="ECO:0000256" key="2">
    <source>
        <dbReference type="SAM" id="Phobius"/>
    </source>
</evidence>
<feature type="transmembrane region" description="Helical" evidence="2">
    <location>
        <begin position="47"/>
        <end position="69"/>
    </location>
</feature>
<feature type="compositionally biased region" description="Low complexity" evidence="1">
    <location>
        <begin position="81"/>
        <end position="91"/>
    </location>
</feature>
<evidence type="ECO:0000259" key="4">
    <source>
        <dbReference type="Pfam" id="PF17479"/>
    </source>
</evidence>
<keyword evidence="6" id="KW-1185">Reference proteome</keyword>
<sequence length="392" mass="41886">MGPGRLAQVCWTATTGLWSLAGRTTDREARRMNRIRRALQWLSGRRARLVPAAVVVVALVAAGVGFSLWRGDDEPVPPAGTPTAPAGEGPVDMAGRAPLTGVPAKDALKRPAVTVKISNTPDAHPQRGLGDADIVFVEPITGGTTRLAAIFHSKLPAQVGPVRSLRPMDAALIGPTKGIIADTMADRWVLEYVDRVADLDNLGSLRVPSGTYRLDDTRRAPNHVFARPGELLRLSDRKAPPSPYFSYAAGLNQSTAQRSGTRAASVTIAYGGSATATWTYDAASHRWVRAEKWSPHLIEGNGQVAADNIVVLTAQRDTSFPKAKPTMTILDVFDASGTLKLFTGGKVVSGRWSKGAVNEPFEFTTADGKPLLLTPGTTWIECALTTMPVQVR</sequence>
<dbReference type="Pfam" id="PF17479">
    <property type="entry name" value="DUF3048_C"/>
    <property type="match status" value="1"/>
</dbReference>
<dbReference type="InterPro" id="IPR023158">
    <property type="entry name" value="YerB-like_sf"/>
</dbReference>
<gene>
    <name evidence="5" type="ORF">E0H50_41040</name>
</gene>
<feature type="domain" description="DUF3048" evidence="3">
    <location>
        <begin position="99"/>
        <end position="234"/>
    </location>
</feature>
<dbReference type="OrthoDB" id="9779102at2"/>
<dbReference type="Pfam" id="PF11258">
    <property type="entry name" value="DUF3048"/>
    <property type="match status" value="1"/>
</dbReference>
<proteinExistence type="predicted"/>
<evidence type="ECO:0000313" key="5">
    <source>
        <dbReference type="EMBL" id="TCC16066.1"/>
    </source>
</evidence>
<reference evidence="5 6" key="1">
    <citation type="submission" date="2019-02" db="EMBL/GenBank/DDBJ databases">
        <title>Kribbella capetownensis sp. nov. and Kribbella speibonae sp. nov., isolated from soil.</title>
        <authorList>
            <person name="Curtis S.M."/>
            <person name="Norton I."/>
            <person name="Everest G.J."/>
            <person name="Meyers P.R."/>
        </authorList>
    </citation>
    <scope>NUCLEOTIDE SEQUENCE [LARGE SCALE GENOMIC DNA]</scope>
    <source>
        <strain evidence="5 6">DSM 27082</strain>
    </source>
</reference>
<dbReference type="InterPro" id="IPR021416">
    <property type="entry name" value="DUF3048_N"/>
</dbReference>
<accession>A0A4R0HX84</accession>
<protein>
    <submittedName>
        <fullName evidence="5">DUF3048 domain-containing protein</fullName>
    </submittedName>
</protein>
<evidence type="ECO:0000259" key="3">
    <source>
        <dbReference type="Pfam" id="PF11258"/>
    </source>
</evidence>
<keyword evidence="2" id="KW-0472">Membrane</keyword>
<name>A0A4R0HX84_9ACTN</name>
<dbReference type="InterPro" id="IPR035328">
    <property type="entry name" value="DUF3048_C"/>
</dbReference>
<keyword evidence="2" id="KW-1133">Transmembrane helix</keyword>
<evidence type="ECO:0000256" key="1">
    <source>
        <dbReference type="SAM" id="MobiDB-lite"/>
    </source>
</evidence>
<feature type="domain" description="DUF3048" evidence="4">
    <location>
        <begin position="266"/>
        <end position="380"/>
    </location>
</feature>
<dbReference type="Gene3D" id="3.50.90.10">
    <property type="entry name" value="YerB-like"/>
    <property type="match status" value="1"/>
</dbReference>
<dbReference type="SUPFAM" id="SSF159774">
    <property type="entry name" value="YerB-like"/>
    <property type="match status" value="1"/>
</dbReference>